<dbReference type="OrthoDB" id="8265911at2"/>
<dbReference type="RefSeq" id="WP_090674071.1">
    <property type="nucleotide sequence ID" value="NZ_FNIT01000005.1"/>
</dbReference>
<evidence type="ECO:0000313" key="2">
    <source>
        <dbReference type="Proteomes" id="UP000198793"/>
    </source>
</evidence>
<reference evidence="1 2" key="1">
    <citation type="submission" date="2016-10" db="EMBL/GenBank/DDBJ databases">
        <authorList>
            <person name="de Groot N.N."/>
        </authorList>
    </citation>
    <scope>NUCLEOTIDE SEQUENCE [LARGE SCALE GENOMIC DNA]</scope>
    <source>
        <strain evidence="2">L7-484,KACC 16230,DSM 25025</strain>
    </source>
</reference>
<gene>
    <name evidence="1" type="ORF">SAMN05192530_105340</name>
</gene>
<protein>
    <submittedName>
        <fullName evidence="1">Uncharacterized protein</fullName>
    </submittedName>
</protein>
<keyword evidence="2" id="KW-1185">Reference proteome</keyword>
<dbReference type="EMBL" id="FNIT01000005">
    <property type="protein sequence ID" value="SDO34918.1"/>
    <property type="molecule type" value="Genomic_DNA"/>
</dbReference>
<dbReference type="STRING" id="1166073.SAMN05192530_105340"/>
<organism evidence="1 2">
    <name type="scientific">Aureimonas jatrophae</name>
    <dbReference type="NCBI Taxonomy" id="1166073"/>
    <lineage>
        <taxon>Bacteria</taxon>
        <taxon>Pseudomonadati</taxon>
        <taxon>Pseudomonadota</taxon>
        <taxon>Alphaproteobacteria</taxon>
        <taxon>Hyphomicrobiales</taxon>
        <taxon>Aurantimonadaceae</taxon>
        <taxon>Aureimonas</taxon>
    </lineage>
</organism>
<dbReference type="Proteomes" id="UP000198793">
    <property type="component" value="Unassembled WGS sequence"/>
</dbReference>
<name>A0A1H0ITY5_9HYPH</name>
<proteinExistence type="predicted"/>
<evidence type="ECO:0000313" key="1">
    <source>
        <dbReference type="EMBL" id="SDO34918.1"/>
    </source>
</evidence>
<sequence>MKADLASVVSDLLRDARDFGSLASNCLGAWPIDVLRELERVAGSSADMNARAARLVTDASLFPLHRRRAAPSPLPVEHPLDSDWRFAAGEPRRLLGRVLSGLGPRDRFLLLCVPTIVLEAARQGLAHRTVVAVRHGDPIAAAMRHAVPDATYVELDKMPDMDAAAAAIDPPWHDDTALPLIERLCLGVREGGMVLVTGPDVLTGASSAERLSIHRTDHQLPGLQRVGPWSKVRYRTPRFEERAFQAAGIGNVPPAWRTGLVQAHRRTGEVISPSSLHPAGQWRERVVDGHRIWVRPDAADGLPFRIRVCDSVSSQSQFRRTASVWTSGNVVVVGGERAELDRLLDASADASRDRMLLALLEAERKAVGNADLLPAERLPLSAMP</sequence>
<accession>A0A1H0ITY5</accession>
<dbReference type="AlphaFoldDB" id="A0A1H0ITY5"/>